<keyword evidence="8" id="KW-0496">Mitochondrion</keyword>
<dbReference type="InterPro" id="IPR020057">
    <property type="entry name" value="Ribosomal_bL25_b-dom"/>
</dbReference>
<dbReference type="Gene3D" id="2.170.120.20">
    <property type="entry name" value="Ribosomal protein L25, beta domain"/>
    <property type="match status" value="1"/>
</dbReference>
<dbReference type="InterPro" id="IPR011035">
    <property type="entry name" value="Ribosomal_bL25/Gln-tRNA_synth"/>
</dbReference>
<keyword evidence="1" id="KW-0699">rRNA-binding</keyword>
<geneLocation type="mitochondrion" evidence="8"/>
<keyword evidence="9" id="KW-1185">Reference proteome</keyword>
<evidence type="ECO:0000256" key="2">
    <source>
        <dbReference type="ARBA" id="ARBA00022884"/>
    </source>
</evidence>
<feature type="domain" description="Large ribosomal subunit protein bL25 beta" evidence="6">
    <location>
        <begin position="111"/>
        <end position="193"/>
    </location>
</feature>
<accession>A0A0G4IP74</accession>
<dbReference type="Proteomes" id="UP000039324">
    <property type="component" value="Unassembled WGS sequence"/>
</dbReference>
<keyword evidence="4" id="KW-0687">Ribonucleoprotein</keyword>
<proteinExistence type="predicted"/>
<dbReference type="AlphaFoldDB" id="A0A0G4IP74"/>
<reference evidence="8 10" key="2">
    <citation type="submission" date="2018-03" db="EMBL/GenBank/DDBJ databases">
        <authorList>
            <person name="Fogelqvist J."/>
        </authorList>
    </citation>
    <scope>NUCLEOTIDE SEQUENCE [LARGE SCALE GENOMIC DNA]</scope>
</reference>
<evidence type="ECO:0000313" key="10">
    <source>
        <dbReference type="Proteomes" id="UP000290189"/>
    </source>
</evidence>
<keyword evidence="3" id="KW-0689">Ribosomal protein</keyword>
<protein>
    <submittedName>
        <fullName evidence="7">Uncharacterized protein</fullName>
    </submittedName>
</protein>
<dbReference type="GO" id="GO:0006412">
    <property type="term" value="P:translation"/>
    <property type="evidence" value="ECO:0007669"/>
    <property type="project" value="InterPro"/>
</dbReference>
<dbReference type="Gene3D" id="2.40.240.10">
    <property type="entry name" value="Ribosomal Protein L25, Chain P"/>
    <property type="match status" value="1"/>
</dbReference>
<dbReference type="GO" id="GO:0003735">
    <property type="term" value="F:structural constituent of ribosome"/>
    <property type="evidence" value="ECO:0007669"/>
    <property type="project" value="InterPro"/>
</dbReference>
<dbReference type="Pfam" id="PF01386">
    <property type="entry name" value="Ribosomal_L25p"/>
    <property type="match status" value="1"/>
</dbReference>
<evidence type="ECO:0000313" key="8">
    <source>
        <dbReference type="EMBL" id="SPR01923.1"/>
    </source>
</evidence>
<evidence type="ECO:0000259" key="5">
    <source>
        <dbReference type="Pfam" id="PF01386"/>
    </source>
</evidence>
<reference evidence="7 9" key="1">
    <citation type="submission" date="2015-02" db="EMBL/GenBank/DDBJ databases">
        <authorList>
            <person name="Chooi Y.-H."/>
        </authorList>
    </citation>
    <scope>NUCLEOTIDE SEQUENCE [LARGE SCALE GENOMIC DNA]</scope>
    <source>
        <strain evidence="7">E3</strain>
    </source>
</reference>
<dbReference type="SUPFAM" id="SSF50715">
    <property type="entry name" value="Ribosomal protein L25-like"/>
    <property type="match status" value="1"/>
</dbReference>
<dbReference type="EMBL" id="OVEO01000019">
    <property type="protein sequence ID" value="SPR01923.1"/>
    <property type="molecule type" value="Genomic_DNA"/>
</dbReference>
<evidence type="ECO:0000256" key="3">
    <source>
        <dbReference type="ARBA" id="ARBA00022980"/>
    </source>
</evidence>
<sequence>MAAAVRKVVKLSATARTAHGTHACRALRGSGVVPSVIHGRRRDDEMLIQIAHKDIAQVVRLPWFWNTVYDIDVEGKGVFRVIPRCFQRHRMFYQNTVSVTFMTFTPFTRHRVRVPVILENTDSCFGVKRGGKMKVTQDYLNCWWAGDHNIPQQILVDTRHMDIGDVVHSNNCGLPDGLVPDKAYHQFPFVSVTGGQSMESLAATEAKAKAK</sequence>
<dbReference type="InterPro" id="IPR020930">
    <property type="entry name" value="Ribosomal_uL5_bac-type"/>
</dbReference>
<dbReference type="OrthoDB" id="193674at2759"/>
<evidence type="ECO:0000313" key="9">
    <source>
        <dbReference type="Proteomes" id="UP000039324"/>
    </source>
</evidence>
<evidence type="ECO:0000313" key="7">
    <source>
        <dbReference type="EMBL" id="CEO96969.1"/>
    </source>
</evidence>
<dbReference type="InterPro" id="IPR029751">
    <property type="entry name" value="Ribosomal_L25_dom"/>
</dbReference>
<feature type="domain" description="Large ribosomal subunit protein bL25 L25" evidence="5">
    <location>
        <begin position="11"/>
        <end position="90"/>
    </location>
</feature>
<gene>
    <name evidence="7" type="ORF">PBRA_005573</name>
    <name evidence="8" type="ORF">PLBR_LOCUS9138</name>
</gene>
<evidence type="ECO:0000259" key="6">
    <source>
        <dbReference type="Pfam" id="PF14693"/>
    </source>
</evidence>
<dbReference type="GO" id="GO:0022625">
    <property type="term" value="C:cytosolic large ribosomal subunit"/>
    <property type="evidence" value="ECO:0007669"/>
    <property type="project" value="TreeGrafter"/>
</dbReference>
<dbReference type="InterPro" id="IPR037121">
    <property type="entry name" value="Ribosomal_bL25_C"/>
</dbReference>
<name>A0A0G4IP74_PLABS</name>
<dbReference type="EMBL" id="CDSF01000077">
    <property type="protein sequence ID" value="CEO96969.1"/>
    <property type="molecule type" value="Genomic_DNA"/>
</dbReference>
<organism evidence="7 9">
    <name type="scientific">Plasmodiophora brassicae</name>
    <name type="common">Clubroot disease agent</name>
    <dbReference type="NCBI Taxonomy" id="37360"/>
    <lineage>
        <taxon>Eukaryota</taxon>
        <taxon>Sar</taxon>
        <taxon>Rhizaria</taxon>
        <taxon>Endomyxa</taxon>
        <taxon>Phytomyxea</taxon>
        <taxon>Plasmodiophorida</taxon>
        <taxon>Plasmodiophoridae</taxon>
        <taxon>Plasmodiophora</taxon>
    </lineage>
</organism>
<dbReference type="Pfam" id="PF14693">
    <property type="entry name" value="Ribosomal_TL5_C"/>
    <property type="match status" value="1"/>
</dbReference>
<dbReference type="GO" id="GO:0008097">
    <property type="term" value="F:5S rRNA binding"/>
    <property type="evidence" value="ECO:0007669"/>
    <property type="project" value="TreeGrafter"/>
</dbReference>
<evidence type="ECO:0000256" key="4">
    <source>
        <dbReference type="ARBA" id="ARBA00023274"/>
    </source>
</evidence>
<dbReference type="PANTHER" id="PTHR33284:SF1">
    <property type="entry name" value="RIBOSOMAL PROTEIN L25_GLN-TRNA SYNTHETASE, ANTI-CODON-BINDING DOMAIN-CONTAINING PROTEIN"/>
    <property type="match status" value="1"/>
</dbReference>
<dbReference type="Proteomes" id="UP000290189">
    <property type="component" value="Unassembled WGS sequence"/>
</dbReference>
<keyword evidence="2" id="KW-0694">RNA-binding</keyword>
<evidence type="ECO:0000256" key="1">
    <source>
        <dbReference type="ARBA" id="ARBA00022730"/>
    </source>
</evidence>
<dbReference type="InterPro" id="IPR020056">
    <property type="entry name" value="Rbsml_bL25/Gln-tRNA_synth_N"/>
</dbReference>
<dbReference type="PANTHER" id="PTHR33284">
    <property type="entry name" value="RIBOSOMAL PROTEIN L25/GLN-TRNA SYNTHETASE, ANTI-CODON-BINDING DOMAIN-CONTAINING PROTEIN"/>
    <property type="match status" value="1"/>
</dbReference>